<comment type="caution">
    <text evidence="1">The sequence shown here is derived from an EMBL/GenBank/DDBJ whole genome shotgun (WGS) entry which is preliminary data.</text>
</comment>
<dbReference type="AlphaFoldDB" id="A0AAV8RBE5"/>
<accession>A0AAV8RBE5</accession>
<evidence type="ECO:0000313" key="1">
    <source>
        <dbReference type="EMBL" id="KAJ8503905.1"/>
    </source>
</evidence>
<dbReference type="EMBL" id="JAQQAF010000002">
    <property type="protein sequence ID" value="KAJ8503905.1"/>
    <property type="molecule type" value="Genomic_DNA"/>
</dbReference>
<protein>
    <submittedName>
        <fullName evidence="1">Uncharacterized protein</fullName>
    </submittedName>
</protein>
<sequence>MHVAACDAITSYQVSSCEEEKQSIICYDDSDCKLHVIVRIYQRFNFFEDVINGRLDHQATARHFLDGGKI</sequence>
<evidence type="ECO:0000313" key="2">
    <source>
        <dbReference type="Proteomes" id="UP001222027"/>
    </source>
</evidence>
<keyword evidence="2" id="KW-1185">Reference proteome</keyword>
<organism evidence="1 2">
    <name type="scientific">Ensete ventricosum</name>
    <name type="common">Abyssinian banana</name>
    <name type="synonym">Musa ensete</name>
    <dbReference type="NCBI Taxonomy" id="4639"/>
    <lineage>
        <taxon>Eukaryota</taxon>
        <taxon>Viridiplantae</taxon>
        <taxon>Streptophyta</taxon>
        <taxon>Embryophyta</taxon>
        <taxon>Tracheophyta</taxon>
        <taxon>Spermatophyta</taxon>
        <taxon>Magnoliopsida</taxon>
        <taxon>Liliopsida</taxon>
        <taxon>Zingiberales</taxon>
        <taxon>Musaceae</taxon>
        <taxon>Ensete</taxon>
    </lineage>
</organism>
<dbReference type="Proteomes" id="UP001222027">
    <property type="component" value="Unassembled WGS sequence"/>
</dbReference>
<name>A0AAV8RBE5_ENSVE</name>
<gene>
    <name evidence="1" type="ORF">OPV22_004791</name>
</gene>
<reference evidence="1 2" key="1">
    <citation type="submission" date="2022-12" db="EMBL/GenBank/DDBJ databases">
        <title>Chromosome-scale assembly of the Ensete ventricosum genome.</title>
        <authorList>
            <person name="Dussert Y."/>
            <person name="Stocks J."/>
            <person name="Wendawek A."/>
            <person name="Woldeyes F."/>
            <person name="Nichols R.A."/>
            <person name="Borrell J.S."/>
        </authorList>
    </citation>
    <scope>NUCLEOTIDE SEQUENCE [LARGE SCALE GENOMIC DNA]</scope>
    <source>
        <strain evidence="2">cv. Maze</strain>
        <tissue evidence="1">Seeds</tissue>
    </source>
</reference>
<proteinExistence type="predicted"/>